<dbReference type="Proteomes" id="UP000004995">
    <property type="component" value="Unassembled WGS sequence"/>
</dbReference>
<keyword evidence="2" id="KW-1185">Reference proteome</keyword>
<evidence type="ECO:0000313" key="1">
    <source>
        <dbReference type="EnsemblPlants" id="KQK94751"/>
    </source>
</evidence>
<reference evidence="2" key="1">
    <citation type="journal article" date="2012" name="Nat. Biotechnol.">
        <title>Reference genome sequence of the model plant Setaria.</title>
        <authorList>
            <person name="Bennetzen J.L."/>
            <person name="Schmutz J."/>
            <person name="Wang H."/>
            <person name="Percifield R."/>
            <person name="Hawkins J."/>
            <person name="Pontaroli A.C."/>
            <person name="Estep M."/>
            <person name="Feng L."/>
            <person name="Vaughn J.N."/>
            <person name="Grimwood J."/>
            <person name="Jenkins J."/>
            <person name="Barry K."/>
            <person name="Lindquist E."/>
            <person name="Hellsten U."/>
            <person name="Deshpande S."/>
            <person name="Wang X."/>
            <person name="Wu X."/>
            <person name="Mitros T."/>
            <person name="Triplett J."/>
            <person name="Yang X."/>
            <person name="Ye C.Y."/>
            <person name="Mauro-Herrera M."/>
            <person name="Wang L."/>
            <person name="Li P."/>
            <person name="Sharma M."/>
            <person name="Sharma R."/>
            <person name="Ronald P.C."/>
            <person name="Panaud O."/>
            <person name="Kellogg E.A."/>
            <person name="Brutnell T.P."/>
            <person name="Doust A.N."/>
            <person name="Tuskan G.A."/>
            <person name="Rokhsar D."/>
            <person name="Devos K.M."/>
        </authorList>
    </citation>
    <scope>NUCLEOTIDE SEQUENCE [LARGE SCALE GENOMIC DNA]</scope>
    <source>
        <strain evidence="2">cv. Yugu1</strain>
    </source>
</reference>
<dbReference type="InParanoid" id="K3ZPE9"/>
<dbReference type="EMBL" id="AGNK02004979">
    <property type="status" value="NOT_ANNOTATED_CDS"/>
    <property type="molecule type" value="Genomic_DNA"/>
</dbReference>
<evidence type="ECO:0000313" key="2">
    <source>
        <dbReference type="Proteomes" id="UP000004995"/>
    </source>
</evidence>
<dbReference type="Gramene" id="KQK94751">
    <property type="protein sequence ID" value="KQK94751"/>
    <property type="gene ID" value="SETIT_028479mg"/>
</dbReference>
<dbReference type="AlphaFoldDB" id="K3ZPE9"/>
<accession>K3ZPE9</accession>
<dbReference type="EnsemblPlants" id="KQK94751">
    <property type="protein sequence ID" value="KQK94751"/>
    <property type="gene ID" value="SETIT_028479mg"/>
</dbReference>
<organism evidence="1 2">
    <name type="scientific">Setaria italica</name>
    <name type="common">Foxtail millet</name>
    <name type="synonym">Panicum italicum</name>
    <dbReference type="NCBI Taxonomy" id="4555"/>
    <lineage>
        <taxon>Eukaryota</taxon>
        <taxon>Viridiplantae</taxon>
        <taxon>Streptophyta</taxon>
        <taxon>Embryophyta</taxon>
        <taxon>Tracheophyta</taxon>
        <taxon>Spermatophyta</taxon>
        <taxon>Magnoliopsida</taxon>
        <taxon>Liliopsida</taxon>
        <taxon>Poales</taxon>
        <taxon>Poaceae</taxon>
        <taxon>PACMAD clade</taxon>
        <taxon>Panicoideae</taxon>
        <taxon>Panicodae</taxon>
        <taxon>Paniceae</taxon>
        <taxon>Cenchrinae</taxon>
        <taxon>Setaria</taxon>
    </lineage>
</organism>
<reference evidence="1" key="2">
    <citation type="submission" date="2018-08" db="UniProtKB">
        <authorList>
            <consortium name="EnsemblPlants"/>
        </authorList>
    </citation>
    <scope>IDENTIFICATION</scope>
    <source>
        <strain evidence="1">Yugu1</strain>
    </source>
</reference>
<sequence>MCFEAMYLTVNPLHSRLCMYLYSHLQCNSIRNHTLTGIWYSFA</sequence>
<protein>
    <submittedName>
        <fullName evidence="1">Uncharacterized protein</fullName>
    </submittedName>
</protein>
<name>K3ZPE9_SETIT</name>
<proteinExistence type="predicted"/>
<dbReference type="HOGENOM" id="CLU_3243144_0_0_1"/>